<keyword evidence="4" id="KW-0732">Signal</keyword>
<dbReference type="GO" id="GO:0009536">
    <property type="term" value="C:plastid"/>
    <property type="evidence" value="ECO:0007669"/>
    <property type="project" value="UniProtKB-SubCell"/>
</dbReference>
<dbReference type="Pfam" id="PF04755">
    <property type="entry name" value="PAP_fibrillin"/>
    <property type="match status" value="1"/>
</dbReference>
<keyword evidence="3" id="KW-0812">Transmembrane</keyword>
<evidence type="ECO:0000256" key="3">
    <source>
        <dbReference type="SAM" id="Phobius"/>
    </source>
</evidence>
<evidence type="ECO:0000313" key="7">
    <source>
        <dbReference type="Proteomes" id="UP001153069"/>
    </source>
</evidence>
<proteinExistence type="predicted"/>
<dbReference type="PANTHER" id="PTHR31906">
    <property type="entry name" value="PLASTID-LIPID-ASSOCIATED PROTEIN 4, CHLOROPLASTIC-RELATED"/>
    <property type="match status" value="1"/>
</dbReference>
<dbReference type="InterPro" id="IPR039633">
    <property type="entry name" value="PAP"/>
</dbReference>
<dbReference type="AlphaFoldDB" id="A0A9N8H3T6"/>
<comment type="caution">
    <text evidence="6">The sequence shown here is derived from an EMBL/GenBank/DDBJ whole genome shotgun (WGS) entry which is preliminary data.</text>
</comment>
<evidence type="ECO:0000256" key="1">
    <source>
        <dbReference type="ARBA" id="ARBA00004474"/>
    </source>
</evidence>
<feature type="signal peptide" evidence="4">
    <location>
        <begin position="1"/>
        <end position="21"/>
    </location>
</feature>
<keyword evidence="3" id="KW-0472">Membrane</keyword>
<dbReference type="EMBL" id="CAICTM010000046">
    <property type="protein sequence ID" value="CAB9498807.1"/>
    <property type="molecule type" value="Genomic_DNA"/>
</dbReference>
<name>A0A9N8H3T6_9STRA</name>
<feature type="transmembrane region" description="Helical" evidence="3">
    <location>
        <begin position="261"/>
        <end position="283"/>
    </location>
</feature>
<accession>A0A9N8H3T6</accession>
<evidence type="ECO:0000313" key="6">
    <source>
        <dbReference type="EMBL" id="CAB9498807.1"/>
    </source>
</evidence>
<keyword evidence="2" id="KW-0934">Plastid</keyword>
<reference evidence="6" key="1">
    <citation type="submission" date="2020-06" db="EMBL/GenBank/DDBJ databases">
        <authorList>
            <consortium name="Plant Systems Biology data submission"/>
        </authorList>
    </citation>
    <scope>NUCLEOTIDE SEQUENCE</scope>
    <source>
        <strain evidence="6">D6</strain>
    </source>
</reference>
<feature type="domain" description="Plastid lipid-associated protein/fibrillin conserved" evidence="5">
    <location>
        <begin position="127"/>
        <end position="330"/>
    </location>
</feature>
<evidence type="ECO:0000256" key="2">
    <source>
        <dbReference type="ARBA" id="ARBA00022640"/>
    </source>
</evidence>
<comment type="subcellular location">
    <subcellularLocation>
        <location evidence="1">Plastid</location>
    </subcellularLocation>
</comment>
<dbReference type="OrthoDB" id="201398at2759"/>
<protein>
    <recommendedName>
        <fullName evidence="5">Plastid lipid-associated protein/fibrillin conserved domain-containing protein</fullName>
    </recommendedName>
</protein>
<evidence type="ECO:0000256" key="4">
    <source>
        <dbReference type="SAM" id="SignalP"/>
    </source>
</evidence>
<keyword evidence="7" id="KW-1185">Reference proteome</keyword>
<keyword evidence="3" id="KW-1133">Transmembrane helix</keyword>
<sequence length="346" mass="38609">MQHLLISLLCSFSFWTALVSGFVSLNPSNFLLHHHQHQLHQRQTRLPFPAFSSSDPSSASSSNESSSVHELKTNLLSALTELRDLQDRDGDFSDIDWGTKGGELTETGRVPQQVDYSLISKDVGNAADKVMTICNQLAEVNPTAIPTLYLGDKQKGDQAPLNGPWKLLFCNAADAIFAKDSKRGAASAQNVVNAKKGKITNVITFDTLADGTEPTLKQLNIIIKATAVTPQRVQLDFRYAKVVLTKLPFGLPIPFGQKRKLALYIPVPAAFVTTCIELVRKVARFLRIRRKKKQPNEEEEEERSARGYFDVLFLDDQLRVHKTGQGNLFVQAKEENWDLAKPLLIR</sequence>
<evidence type="ECO:0000259" key="5">
    <source>
        <dbReference type="Pfam" id="PF04755"/>
    </source>
</evidence>
<dbReference type="InterPro" id="IPR006843">
    <property type="entry name" value="PAP/fibrillin_dom"/>
</dbReference>
<gene>
    <name evidence="6" type="ORF">SEMRO_46_G027280.1</name>
</gene>
<organism evidence="6 7">
    <name type="scientific">Seminavis robusta</name>
    <dbReference type="NCBI Taxonomy" id="568900"/>
    <lineage>
        <taxon>Eukaryota</taxon>
        <taxon>Sar</taxon>
        <taxon>Stramenopiles</taxon>
        <taxon>Ochrophyta</taxon>
        <taxon>Bacillariophyta</taxon>
        <taxon>Bacillariophyceae</taxon>
        <taxon>Bacillariophycidae</taxon>
        <taxon>Naviculales</taxon>
        <taxon>Naviculaceae</taxon>
        <taxon>Seminavis</taxon>
    </lineage>
</organism>
<dbReference type="Proteomes" id="UP001153069">
    <property type="component" value="Unassembled WGS sequence"/>
</dbReference>
<feature type="chain" id="PRO_5040135026" description="Plastid lipid-associated protein/fibrillin conserved domain-containing protein" evidence="4">
    <location>
        <begin position="22"/>
        <end position="346"/>
    </location>
</feature>